<reference evidence="7 8" key="1">
    <citation type="submission" date="2018-05" db="EMBL/GenBank/DDBJ databases">
        <title>Amnibacterium sp. M8JJ-5, whole genome shotgun sequence.</title>
        <authorList>
            <person name="Tuo L."/>
        </authorList>
    </citation>
    <scope>NUCLEOTIDE SEQUENCE [LARGE SCALE GENOMIC DNA]</scope>
    <source>
        <strain evidence="7 8">M8JJ-5</strain>
    </source>
</reference>
<keyword evidence="3" id="KW-0560">Oxidoreductase</keyword>
<sequence length="386" mass="39969">MTGVSPVLPGPQRVINSMDALEALPGVLASDDVTTALFVHGERSLHAALPYLPTGLSGVFVEGGFRGECSPSEIARLVELVLASGAGAVVGLGGGKALDTAKAVAARAGRIPVYLVPTLASTCSAWSALSVFYDDEHRHLGHEVWPTPTRAVFIDPRIVFDSPVDYFVSGIADTLAKWVETRSAFAAAELDELSRIGADSARRCGEVVRTDGVTAVADMRAGRLSPSWRHVAEAGILTAGLVGGFGGTAGSATAAHPVGDGLSALPGTRDLLHGVKVAYGILVQLAHEGHWDDVAELGPLYAELGLPRSLADLGLSLDDTDEIEAIAGVAVLPESSIHLLSGTSTAATVIEAIRSLESHQADLPRVSLAGRIDEQAESRALVPGNH</sequence>
<dbReference type="SUPFAM" id="SSF56796">
    <property type="entry name" value="Dehydroquinate synthase-like"/>
    <property type="match status" value="1"/>
</dbReference>
<organism evidence="7 8">
    <name type="scientific">Amnibacterium flavum</name>
    <dbReference type="NCBI Taxonomy" id="2173173"/>
    <lineage>
        <taxon>Bacteria</taxon>
        <taxon>Bacillati</taxon>
        <taxon>Actinomycetota</taxon>
        <taxon>Actinomycetes</taxon>
        <taxon>Micrococcales</taxon>
        <taxon>Microbacteriaceae</taxon>
        <taxon>Amnibacterium</taxon>
    </lineage>
</organism>
<evidence type="ECO:0000256" key="5">
    <source>
        <dbReference type="PIRSR" id="PIRSR000112-3"/>
    </source>
</evidence>
<feature type="domain" description="Alcohol dehydrogenase iron-type/glycerol dehydrogenase GldA" evidence="6">
    <location>
        <begin position="11"/>
        <end position="140"/>
    </location>
</feature>
<feature type="binding site" evidence="5">
    <location>
        <position position="133"/>
    </location>
    <ligand>
        <name>NAD(+)</name>
        <dbReference type="ChEBI" id="CHEBI:57540"/>
    </ligand>
</feature>
<dbReference type="PIRSF" id="PIRSF000112">
    <property type="entry name" value="Glycerol_dehydrogenase"/>
    <property type="match status" value="1"/>
</dbReference>
<protein>
    <submittedName>
        <fullName evidence="7">Oxidoreductase</fullName>
    </submittedName>
</protein>
<comment type="caution">
    <text evidence="7">The sequence shown here is derived from an EMBL/GenBank/DDBJ whole genome shotgun (WGS) entry which is preliminary data.</text>
</comment>
<evidence type="ECO:0000259" key="6">
    <source>
        <dbReference type="Pfam" id="PF00465"/>
    </source>
</evidence>
<evidence type="ECO:0000256" key="3">
    <source>
        <dbReference type="ARBA" id="ARBA00023002"/>
    </source>
</evidence>
<dbReference type="AlphaFoldDB" id="A0A2V1HRA2"/>
<feature type="binding site" evidence="5">
    <location>
        <begin position="118"/>
        <end position="121"/>
    </location>
    <ligand>
        <name>NAD(+)</name>
        <dbReference type="ChEBI" id="CHEBI:57540"/>
    </ligand>
</feature>
<dbReference type="PANTHER" id="PTHR43616">
    <property type="entry name" value="GLYCEROL DEHYDROGENASE"/>
    <property type="match status" value="1"/>
</dbReference>
<feature type="binding site" evidence="5">
    <location>
        <position position="129"/>
    </location>
    <ligand>
        <name>NAD(+)</name>
        <dbReference type="ChEBI" id="CHEBI:57540"/>
    </ligand>
</feature>
<keyword evidence="4" id="KW-0862">Zinc</keyword>
<accession>A0A2V1HRA2</accession>
<dbReference type="CDD" id="cd08172">
    <property type="entry name" value="GlyDH-like"/>
    <property type="match status" value="1"/>
</dbReference>
<dbReference type="RefSeq" id="WP_116756696.1">
    <property type="nucleotide sequence ID" value="NZ_JBHUEX010000001.1"/>
</dbReference>
<dbReference type="PROSITE" id="PS00913">
    <property type="entry name" value="ADH_IRON_1"/>
    <property type="match status" value="1"/>
</dbReference>
<evidence type="ECO:0000256" key="1">
    <source>
        <dbReference type="ARBA" id="ARBA00007358"/>
    </source>
</evidence>
<dbReference type="InterPro" id="IPR001670">
    <property type="entry name" value="ADH_Fe/GldA"/>
</dbReference>
<comment type="cofactor">
    <cofactor evidence="4">
        <name>Zn(2+)</name>
        <dbReference type="ChEBI" id="CHEBI:29105"/>
    </cofactor>
    <text evidence="4">Binds 1 zinc ion per subunit.</text>
</comment>
<feature type="binding site" evidence="4">
    <location>
        <position position="273"/>
    </location>
    <ligand>
        <name>glycerol</name>
        <dbReference type="ChEBI" id="CHEBI:17754"/>
    </ligand>
</feature>
<keyword evidence="2 4" id="KW-0479">Metal-binding</keyword>
<evidence type="ECO:0000313" key="8">
    <source>
        <dbReference type="Proteomes" id="UP000244893"/>
    </source>
</evidence>
<comment type="similarity">
    <text evidence="1">Belongs to the iron-containing alcohol dehydrogenase family.</text>
</comment>
<dbReference type="Proteomes" id="UP000244893">
    <property type="component" value="Unassembled WGS sequence"/>
</dbReference>
<dbReference type="InterPro" id="IPR016205">
    <property type="entry name" value="Glycerol_DH"/>
</dbReference>
<gene>
    <name evidence="7" type="ORF">DDQ50_10585</name>
</gene>
<dbReference type="PANTHER" id="PTHR43616:SF3">
    <property type="entry name" value="HYDROXYCARBOXYLATE DEHYDROGENASE A"/>
    <property type="match status" value="1"/>
</dbReference>
<dbReference type="InterPro" id="IPR018211">
    <property type="entry name" value="ADH_Fe_CS"/>
</dbReference>
<proteinExistence type="inferred from homology"/>
<name>A0A2V1HRA2_9MICO</name>
<feature type="binding site" evidence="5">
    <location>
        <position position="127"/>
    </location>
    <ligand>
        <name>NAD(+)</name>
        <dbReference type="ChEBI" id="CHEBI:57540"/>
    </ligand>
</feature>
<dbReference type="Pfam" id="PF00465">
    <property type="entry name" value="Fe-ADH"/>
    <property type="match status" value="1"/>
</dbReference>
<dbReference type="OrthoDB" id="323926at2"/>
<evidence type="ECO:0000256" key="2">
    <source>
        <dbReference type="ARBA" id="ARBA00022723"/>
    </source>
</evidence>
<evidence type="ECO:0000256" key="4">
    <source>
        <dbReference type="PIRSR" id="PIRSR000112-1"/>
    </source>
</evidence>
<evidence type="ECO:0000313" key="7">
    <source>
        <dbReference type="EMBL" id="PVZ94182.1"/>
    </source>
</evidence>
<dbReference type="GO" id="GO:0046872">
    <property type="term" value="F:metal ion binding"/>
    <property type="evidence" value="ECO:0007669"/>
    <property type="project" value="UniProtKB-KW"/>
</dbReference>
<dbReference type="EMBL" id="QEOP01000002">
    <property type="protein sequence ID" value="PVZ94182.1"/>
    <property type="molecule type" value="Genomic_DNA"/>
</dbReference>
<dbReference type="Gene3D" id="1.20.1090.10">
    <property type="entry name" value="Dehydroquinate synthase-like - alpha domain"/>
    <property type="match status" value="1"/>
</dbReference>
<keyword evidence="5" id="KW-0520">NAD</keyword>
<dbReference type="GO" id="GO:0016614">
    <property type="term" value="F:oxidoreductase activity, acting on CH-OH group of donors"/>
    <property type="evidence" value="ECO:0007669"/>
    <property type="project" value="InterPro"/>
</dbReference>
<feature type="binding site" evidence="4">
    <location>
        <position position="173"/>
    </location>
    <ligand>
        <name>glycerol</name>
        <dbReference type="ChEBI" id="CHEBI:17754"/>
    </ligand>
</feature>
<feature type="binding site" evidence="5">
    <location>
        <begin position="95"/>
        <end position="99"/>
    </location>
    <ligand>
        <name>NAD(+)</name>
        <dbReference type="ChEBI" id="CHEBI:57540"/>
    </ligand>
</feature>
<feature type="binding site" evidence="4">
    <location>
        <position position="256"/>
    </location>
    <ligand>
        <name>glycerol</name>
        <dbReference type="ChEBI" id="CHEBI:17754"/>
    </ligand>
</feature>
<keyword evidence="8" id="KW-1185">Reference proteome</keyword>
<dbReference type="Gene3D" id="3.40.50.1970">
    <property type="match status" value="1"/>
</dbReference>